<protein>
    <submittedName>
        <fullName evidence="1">Predicted protein</fullName>
    </submittedName>
</protein>
<gene>
    <name evidence="1" type="ORF">LEMA_P023640.1</name>
</gene>
<dbReference type="GeneID" id="13281725"/>
<dbReference type="VEuPathDB" id="FungiDB:LEMA_P023640.1"/>
<sequence length="143" mass="16237">MASHPRSVTNFEEWQRDYALERLGGALVDKVLIDEIGWSWELLLRKAKQEFNADFIYEKLSKKEDNVVVFGKKANNVLVIGYNPRSNMDMHVGVLSNANARKIDQWMKGDDLCANKSDGVERAVNATYNILTSNVSDTMDNKP</sequence>
<proteinExistence type="predicted"/>
<dbReference type="EMBL" id="FP929127">
    <property type="protein sequence ID" value="CBX95212.1"/>
    <property type="molecule type" value="Genomic_DNA"/>
</dbReference>
<dbReference type="RefSeq" id="XP_003838691.1">
    <property type="nucleotide sequence ID" value="XM_003838643.1"/>
</dbReference>
<dbReference type="AlphaFoldDB" id="E4ZX02"/>
<dbReference type="Proteomes" id="UP000002668">
    <property type="component" value="Genome"/>
</dbReference>
<evidence type="ECO:0000313" key="2">
    <source>
        <dbReference type="Proteomes" id="UP000002668"/>
    </source>
</evidence>
<keyword evidence="2" id="KW-1185">Reference proteome</keyword>
<organism evidence="2">
    <name type="scientific">Leptosphaeria maculans (strain JN3 / isolate v23.1.3 / race Av1-4-5-6-7-8)</name>
    <name type="common">Blackleg fungus</name>
    <name type="synonym">Phoma lingam</name>
    <dbReference type="NCBI Taxonomy" id="985895"/>
    <lineage>
        <taxon>Eukaryota</taxon>
        <taxon>Fungi</taxon>
        <taxon>Dikarya</taxon>
        <taxon>Ascomycota</taxon>
        <taxon>Pezizomycotina</taxon>
        <taxon>Dothideomycetes</taxon>
        <taxon>Pleosporomycetidae</taxon>
        <taxon>Pleosporales</taxon>
        <taxon>Pleosporineae</taxon>
        <taxon>Leptosphaeriaceae</taxon>
        <taxon>Plenodomus</taxon>
        <taxon>Plenodomus lingam/Leptosphaeria maculans species complex</taxon>
    </lineage>
</organism>
<dbReference type="HOGENOM" id="CLU_1806520_0_0_1"/>
<name>E4ZX02_LEPMJ</name>
<reference evidence="2" key="1">
    <citation type="journal article" date="2011" name="Nat. Commun.">
        <title>Effector diversification within compartments of the Leptosphaeria maculans genome affected by Repeat-Induced Point mutations.</title>
        <authorList>
            <person name="Rouxel T."/>
            <person name="Grandaubert J."/>
            <person name="Hane J.K."/>
            <person name="Hoede C."/>
            <person name="van de Wouw A.P."/>
            <person name="Couloux A."/>
            <person name="Dominguez V."/>
            <person name="Anthouard V."/>
            <person name="Bally P."/>
            <person name="Bourras S."/>
            <person name="Cozijnsen A.J."/>
            <person name="Ciuffetti L.M."/>
            <person name="Degrave A."/>
            <person name="Dilmaghani A."/>
            <person name="Duret L."/>
            <person name="Fudal I."/>
            <person name="Goodwin S.B."/>
            <person name="Gout L."/>
            <person name="Glaser N."/>
            <person name="Linglin J."/>
            <person name="Kema G.H.J."/>
            <person name="Lapalu N."/>
            <person name="Lawrence C.B."/>
            <person name="May K."/>
            <person name="Meyer M."/>
            <person name="Ollivier B."/>
            <person name="Poulain J."/>
            <person name="Schoch C.L."/>
            <person name="Simon A."/>
            <person name="Spatafora J.W."/>
            <person name="Stachowiak A."/>
            <person name="Turgeon B.G."/>
            <person name="Tyler B.M."/>
            <person name="Vincent D."/>
            <person name="Weissenbach J."/>
            <person name="Amselem J."/>
            <person name="Quesneville H."/>
            <person name="Oliver R.P."/>
            <person name="Wincker P."/>
            <person name="Balesdent M.-H."/>
            <person name="Howlett B.J."/>
        </authorList>
    </citation>
    <scope>NUCLEOTIDE SEQUENCE [LARGE SCALE GENOMIC DNA]</scope>
    <source>
        <strain evidence="2">JN3 / isolate v23.1.3 / race Av1-4-5-6-7-8</strain>
    </source>
</reference>
<dbReference type="InParanoid" id="E4ZX02"/>
<evidence type="ECO:0000313" key="1">
    <source>
        <dbReference type="EMBL" id="CBX95212.1"/>
    </source>
</evidence>
<accession>E4ZX02</accession>